<comment type="caution">
    <text evidence="2">The sequence shown here is derived from an EMBL/GenBank/DDBJ whole genome shotgun (WGS) entry which is preliminary data.</text>
</comment>
<dbReference type="AlphaFoldDB" id="A0A9N7UUP3"/>
<feature type="region of interest" description="Disordered" evidence="1">
    <location>
        <begin position="69"/>
        <end position="93"/>
    </location>
</feature>
<name>A0A9N7UUP3_PLEPL</name>
<dbReference type="EMBL" id="CADEAL010001913">
    <property type="protein sequence ID" value="CAB1436622.1"/>
    <property type="molecule type" value="Genomic_DNA"/>
</dbReference>
<evidence type="ECO:0000256" key="1">
    <source>
        <dbReference type="SAM" id="MobiDB-lite"/>
    </source>
</evidence>
<proteinExistence type="predicted"/>
<protein>
    <submittedName>
        <fullName evidence="2">Uncharacterized protein</fullName>
    </submittedName>
</protein>
<organism evidence="2 3">
    <name type="scientific">Pleuronectes platessa</name>
    <name type="common">European plaice</name>
    <dbReference type="NCBI Taxonomy" id="8262"/>
    <lineage>
        <taxon>Eukaryota</taxon>
        <taxon>Metazoa</taxon>
        <taxon>Chordata</taxon>
        <taxon>Craniata</taxon>
        <taxon>Vertebrata</taxon>
        <taxon>Euteleostomi</taxon>
        <taxon>Actinopterygii</taxon>
        <taxon>Neopterygii</taxon>
        <taxon>Teleostei</taxon>
        <taxon>Neoteleostei</taxon>
        <taxon>Acanthomorphata</taxon>
        <taxon>Carangaria</taxon>
        <taxon>Pleuronectiformes</taxon>
        <taxon>Pleuronectoidei</taxon>
        <taxon>Pleuronectidae</taxon>
        <taxon>Pleuronectes</taxon>
    </lineage>
</organism>
<dbReference type="Proteomes" id="UP001153269">
    <property type="component" value="Unassembled WGS sequence"/>
</dbReference>
<gene>
    <name evidence="2" type="ORF">PLEPLA_LOCUS24655</name>
</gene>
<accession>A0A9N7UUP3</accession>
<sequence>MKKRNHVSVTERESELRLTSCPVRSAPLQVRTGEGRRDASSELRATHVCGNPYAAAVRHVSHLAVTAGRGCSGQADSSEAEANAKDPSISAGPLQHERRLLLPFFSFTRPKIPFSPWPVSCPGSAPLNKRRRRVRRDS</sequence>
<evidence type="ECO:0000313" key="2">
    <source>
        <dbReference type="EMBL" id="CAB1436622.1"/>
    </source>
</evidence>
<evidence type="ECO:0000313" key="3">
    <source>
        <dbReference type="Proteomes" id="UP001153269"/>
    </source>
</evidence>
<keyword evidence="3" id="KW-1185">Reference proteome</keyword>
<reference evidence="2" key="1">
    <citation type="submission" date="2020-03" db="EMBL/GenBank/DDBJ databases">
        <authorList>
            <person name="Weist P."/>
        </authorList>
    </citation>
    <scope>NUCLEOTIDE SEQUENCE</scope>
</reference>